<dbReference type="PANTHER" id="PTHR44167:SF24">
    <property type="entry name" value="SERINE_THREONINE-PROTEIN KINASE CHK2"/>
    <property type="match status" value="1"/>
</dbReference>
<dbReference type="Gene3D" id="1.10.510.10">
    <property type="entry name" value="Transferase(Phosphotransferase) domain 1"/>
    <property type="match status" value="1"/>
</dbReference>
<sequence>MSNQARYSNIHRPIPDEHIKYYDYSHFKDVRQIRNNMFRATWKITNRFFALKSLNNNNKQTFEQIIKELKLYRSIDSHENILQFYGITNVETGEFLLFDLHYVYQAKKYSLVLEYADSGTLNDYLNKYFNELDWDEKYQLSLQLTSAVEYIHNCGIIHCDLVIIIIYFHNGFILFIITILNQLFFFFFFFFFFFKFFIYIFIFIYIYIYIFQI</sequence>
<dbReference type="InterPro" id="IPR000719">
    <property type="entry name" value="Prot_kinase_dom"/>
</dbReference>
<dbReference type="SMART" id="SM00220">
    <property type="entry name" value="S_TKc"/>
    <property type="match status" value="1"/>
</dbReference>
<dbReference type="GO" id="GO:0004674">
    <property type="term" value="F:protein serine/threonine kinase activity"/>
    <property type="evidence" value="ECO:0007669"/>
    <property type="project" value="TreeGrafter"/>
</dbReference>
<accession>A0A2Z6R2U5</accession>
<dbReference type="PANTHER" id="PTHR44167">
    <property type="entry name" value="OVARIAN-SPECIFIC SERINE/THREONINE-PROTEIN KINASE LOK-RELATED"/>
    <property type="match status" value="1"/>
</dbReference>
<keyword evidence="4" id="KW-1185">Reference proteome</keyword>
<reference evidence="3 4" key="1">
    <citation type="submission" date="2017-11" db="EMBL/GenBank/DDBJ databases">
        <title>The genome of Rhizophagus clarus HR1 reveals common genetic basis of auxotrophy among arbuscular mycorrhizal fungi.</title>
        <authorList>
            <person name="Kobayashi Y."/>
        </authorList>
    </citation>
    <scope>NUCLEOTIDE SEQUENCE [LARGE SCALE GENOMIC DNA]</scope>
    <source>
        <strain evidence="3 4">HR1</strain>
    </source>
</reference>
<dbReference type="PROSITE" id="PS50011">
    <property type="entry name" value="PROTEIN_KINASE_DOM"/>
    <property type="match status" value="1"/>
</dbReference>
<proteinExistence type="predicted"/>
<dbReference type="SUPFAM" id="SSF56112">
    <property type="entry name" value="Protein kinase-like (PK-like)"/>
    <property type="match status" value="1"/>
</dbReference>
<dbReference type="Pfam" id="PF00069">
    <property type="entry name" value="Pkinase"/>
    <property type="match status" value="1"/>
</dbReference>
<keyword evidence="1" id="KW-0472">Membrane</keyword>
<feature type="transmembrane region" description="Helical" evidence="1">
    <location>
        <begin position="161"/>
        <end position="180"/>
    </location>
</feature>
<dbReference type="EMBL" id="BEXD01001052">
    <property type="protein sequence ID" value="GBB91964.1"/>
    <property type="molecule type" value="Genomic_DNA"/>
</dbReference>
<protein>
    <recommendedName>
        <fullName evidence="2">Protein kinase domain-containing protein</fullName>
    </recommendedName>
</protein>
<gene>
    <name evidence="3" type="ORF">RclHR1_19450001</name>
</gene>
<dbReference type="AlphaFoldDB" id="A0A2Z6R2U5"/>
<dbReference type="GO" id="GO:0005634">
    <property type="term" value="C:nucleus"/>
    <property type="evidence" value="ECO:0007669"/>
    <property type="project" value="TreeGrafter"/>
</dbReference>
<comment type="caution">
    <text evidence="3">The sequence shown here is derived from an EMBL/GenBank/DDBJ whole genome shotgun (WGS) entry which is preliminary data.</text>
</comment>
<dbReference type="Proteomes" id="UP000247702">
    <property type="component" value="Unassembled WGS sequence"/>
</dbReference>
<feature type="domain" description="Protein kinase" evidence="2">
    <location>
        <begin position="27"/>
        <end position="213"/>
    </location>
</feature>
<dbReference type="InterPro" id="IPR011009">
    <property type="entry name" value="Kinase-like_dom_sf"/>
</dbReference>
<name>A0A2Z6R2U5_9GLOM</name>
<feature type="transmembrane region" description="Helical" evidence="1">
    <location>
        <begin position="186"/>
        <end position="210"/>
    </location>
</feature>
<organism evidence="3 4">
    <name type="scientific">Rhizophagus clarus</name>
    <dbReference type="NCBI Taxonomy" id="94130"/>
    <lineage>
        <taxon>Eukaryota</taxon>
        <taxon>Fungi</taxon>
        <taxon>Fungi incertae sedis</taxon>
        <taxon>Mucoromycota</taxon>
        <taxon>Glomeromycotina</taxon>
        <taxon>Glomeromycetes</taxon>
        <taxon>Glomerales</taxon>
        <taxon>Glomeraceae</taxon>
        <taxon>Rhizophagus</taxon>
    </lineage>
</organism>
<keyword evidence="1" id="KW-0812">Transmembrane</keyword>
<evidence type="ECO:0000256" key="1">
    <source>
        <dbReference type="SAM" id="Phobius"/>
    </source>
</evidence>
<evidence type="ECO:0000313" key="4">
    <source>
        <dbReference type="Proteomes" id="UP000247702"/>
    </source>
</evidence>
<evidence type="ECO:0000313" key="3">
    <source>
        <dbReference type="EMBL" id="GBB91964.1"/>
    </source>
</evidence>
<dbReference type="GO" id="GO:0044773">
    <property type="term" value="P:mitotic DNA damage checkpoint signaling"/>
    <property type="evidence" value="ECO:0007669"/>
    <property type="project" value="TreeGrafter"/>
</dbReference>
<dbReference type="STRING" id="94130.A0A2Z6R2U5"/>
<dbReference type="GO" id="GO:0005524">
    <property type="term" value="F:ATP binding"/>
    <property type="evidence" value="ECO:0007669"/>
    <property type="project" value="InterPro"/>
</dbReference>
<keyword evidence="1" id="KW-1133">Transmembrane helix</keyword>
<evidence type="ECO:0000259" key="2">
    <source>
        <dbReference type="PROSITE" id="PS50011"/>
    </source>
</evidence>